<proteinExistence type="predicted"/>
<comment type="caution">
    <text evidence="1">The sequence shown here is derived from an EMBL/GenBank/DDBJ whole genome shotgun (WGS) entry which is preliminary data.</text>
</comment>
<name>A0ABS6V4S0_9SPHN</name>
<dbReference type="Proteomes" id="UP000698028">
    <property type="component" value="Unassembled WGS sequence"/>
</dbReference>
<organism evidence="1 2">
    <name type="scientific">Sphingomicrobium clamense</name>
    <dbReference type="NCBI Taxonomy" id="2851013"/>
    <lineage>
        <taxon>Bacteria</taxon>
        <taxon>Pseudomonadati</taxon>
        <taxon>Pseudomonadota</taxon>
        <taxon>Alphaproteobacteria</taxon>
        <taxon>Sphingomonadales</taxon>
        <taxon>Sphingomonadaceae</taxon>
        <taxon>Sphingomicrobium</taxon>
    </lineage>
</organism>
<reference evidence="1 2" key="1">
    <citation type="submission" date="2021-07" db="EMBL/GenBank/DDBJ databases">
        <title>The draft genome sequence of Sphingomicrobium sp. B8.</title>
        <authorList>
            <person name="Mu L."/>
        </authorList>
    </citation>
    <scope>NUCLEOTIDE SEQUENCE [LARGE SCALE GENOMIC DNA]</scope>
    <source>
        <strain evidence="1 2">B8</strain>
    </source>
</reference>
<sequence length="253" mass="28160">MVATMVDRRTMIAGLLTAFPAVAFVREARAVAYPSVPLRRWIEGQRSIAADLREGRLSGREWAAEVRRLAREVDVAEVHAALKRADVGSVRHGASNDPEMRNVWFMGADGKRMRLGYATKLFEFSPTNVVTPHGHRHMASAHMVIEGSFRVRNFDRLREEPDALIIRPTRDEVIGLGAASTMSDEKDNVHWFVPRGGKPATTFDVIISGLDEDEDPYRIIAIDPVNAKPLSGGRLRAPKMGFEAASQRYTVDV</sequence>
<dbReference type="RefSeq" id="WP_218632536.1">
    <property type="nucleotide sequence ID" value="NZ_JAHVAH010000001.1"/>
</dbReference>
<dbReference type="EMBL" id="JAHVAH010000001">
    <property type="protein sequence ID" value="MBW0144554.1"/>
    <property type="molecule type" value="Genomic_DNA"/>
</dbReference>
<protein>
    <recommendedName>
        <fullName evidence="3">Cupin domain-containing protein</fullName>
    </recommendedName>
</protein>
<evidence type="ECO:0000313" key="2">
    <source>
        <dbReference type="Proteomes" id="UP000698028"/>
    </source>
</evidence>
<gene>
    <name evidence="1" type="ORF">KTQ36_04495</name>
</gene>
<accession>A0ABS6V4S0</accession>
<keyword evidence="2" id="KW-1185">Reference proteome</keyword>
<evidence type="ECO:0008006" key="3">
    <source>
        <dbReference type="Google" id="ProtNLM"/>
    </source>
</evidence>
<evidence type="ECO:0000313" key="1">
    <source>
        <dbReference type="EMBL" id="MBW0144554.1"/>
    </source>
</evidence>